<feature type="transmembrane region" description="Helical" evidence="2">
    <location>
        <begin position="87"/>
        <end position="107"/>
    </location>
</feature>
<reference evidence="3" key="1">
    <citation type="submission" date="2016-05" db="EMBL/GenBank/DDBJ databases">
        <authorList>
            <person name="Lavstsen T."/>
            <person name="Jespersen J.S."/>
        </authorList>
    </citation>
    <scope>NUCLEOTIDE SEQUENCE</scope>
    <source>
        <tissue evidence="3">Brain</tissue>
    </source>
</reference>
<protein>
    <submittedName>
        <fullName evidence="3">Uncharacterized protein</fullName>
    </submittedName>
</protein>
<keyword evidence="2" id="KW-0472">Membrane</keyword>
<evidence type="ECO:0000256" key="2">
    <source>
        <dbReference type="SAM" id="Phobius"/>
    </source>
</evidence>
<accession>A0A1A8PB64</accession>
<dbReference type="EMBL" id="HAEG01007188">
    <property type="protein sequence ID" value="SBR78620.1"/>
    <property type="molecule type" value="Transcribed_RNA"/>
</dbReference>
<evidence type="ECO:0000256" key="1">
    <source>
        <dbReference type="SAM" id="MobiDB-lite"/>
    </source>
</evidence>
<dbReference type="AlphaFoldDB" id="A0A1A8PB64"/>
<organism evidence="3">
    <name type="scientific">Nothobranchius pienaari</name>
    <dbReference type="NCBI Taxonomy" id="704102"/>
    <lineage>
        <taxon>Eukaryota</taxon>
        <taxon>Metazoa</taxon>
        <taxon>Chordata</taxon>
        <taxon>Craniata</taxon>
        <taxon>Vertebrata</taxon>
        <taxon>Euteleostomi</taxon>
        <taxon>Actinopterygii</taxon>
        <taxon>Neopterygii</taxon>
        <taxon>Teleostei</taxon>
        <taxon>Neoteleostei</taxon>
        <taxon>Acanthomorphata</taxon>
        <taxon>Ovalentaria</taxon>
        <taxon>Atherinomorphae</taxon>
        <taxon>Cyprinodontiformes</taxon>
        <taxon>Nothobranchiidae</taxon>
        <taxon>Nothobranchius</taxon>
    </lineage>
</organism>
<reference evidence="3" key="2">
    <citation type="submission" date="2016-06" db="EMBL/GenBank/DDBJ databases">
        <title>The genome of a short-lived fish provides insights into sex chromosome evolution and the genetic control of aging.</title>
        <authorList>
            <person name="Reichwald K."/>
            <person name="Felder M."/>
            <person name="Petzold A."/>
            <person name="Koch P."/>
            <person name="Groth M."/>
            <person name="Platzer M."/>
        </authorList>
    </citation>
    <scope>NUCLEOTIDE SEQUENCE</scope>
    <source>
        <tissue evidence="3">Brain</tissue>
    </source>
</reference>
<feature type="non-terminal residue" evidence="3">
    <location>
        <position position="1"/>
    </location>
</feature>
<keyword evidence="2" id="KW-1133">Transmembrane helix</keyword>
<feature type="compositionally biased region" description="Polar residues" evidence="1">
    <location>
        <begin position="23"/>
        <end position="42"/>
    </location>
</feature>
<name>A0A1A8PB64_9TELE</name>
<feature type="non-terminal residue" evidence="3">
    <location>
        <position position="109"/>
    </location>
</feature>
<keyword evidence="2" id="KW-0812">Transmembrane</keyword>
<proteinExistence type="predicted"/>
<evidence type="ECO:0000313" key="3">
    <source>
        <dbReference type="EMBL" id="SBR78620.1"/>
    </source>
</evidence>
<feature type="region of interest" description="Disordered" evidence="1">
    <location>
        <begin position="1"/>
        <end position="42"/>
    </location>
</feature>
<gene>
    <name evidence="3" type="primary">Nfu_g_1_014646</name>
</gene>
<sequence length="109" mass="12042">PRPTAVHHSWTGDRGAGVKHQVQKGTRTAGQPATKNTEPVTPVQSYKRSIAAQEVTTDVEQKIHKCLMTNDVGYLNKARNSRLLCRFWCLVYSFLIPGLNSCSGFLLTG</sequence>